<keyword evidence="3" id="KW-1185">Reference proteome</keyword>
<gene>
    <name evidence="2" type="ORF">M3N55_16060</name>
</gene>
<dbReference type="SUPFAM" id="SSF69618">
    <property type="entry name" value="HemD-like"/>
    <property type="match status" value="1"/>
</dbReference>
<feature type="domain" description="Tetrapyrrole biosynthesis uroporphyrinogen III synthase" evidence="1">
    <location>
        <begin position="49"/>
        <end position="226"/>
    </location>
</feature>
<name>A0ABT0M5V1_9RHOB</name>
<accession>A0ABT0M5V1</accession>
<evidence type="ECO:0000313" key="3">
    <source>
        <dbReference type="Proteomes" id="UP001202550"/>
    </source>
</evidence>
<keyword evidence="2" id="KW-0456">Lyase</keyword>
<dbReference type="EMBL" id="JALZWP010000031">
    <property type="protein sequence ID" value="MCL1630231.1"/>
    <property type="molecule type" value="Genomic_DNA"/>
</dbReference>
<evidence type="ECO:0000313" key="2">
    <source>
        <dbReference type="EMBL" id="MCL1630231.1"/>
    </source>
</evidence>
<dbReference type="InterPro" id="IPR036108">
    <property type="entry name" value="4pyrrol_syn_uPrphyn_synt_sf"/>
</dbReference>
<dbReference type="Proteomes" id="UP001202550">
    <property type="component" value="Unassembled WGS sequence"/>
</dbReference>
<dbReference type="InterPro" id="IPR003754">
    <property type="entry name" value="4pyrrol_synth_uPrphyn_synth"/>
</dbReference>
<dbReference type="GO" id="GO:0004852">
    <property type="term" value="F:uroporphyrinogen-III synthase activity"/>
    <property type="evidence" value="ECO:0007669"/>
    <property type="project" value="UniProtKB-EC"/>
</dbReference>
<dbReference type="RefSeq" id="WP_249060887.1">
    <property type="nucleotide sequence ID" value="NZ_JALZWP010000031.1"/>
</dbReference>
<organism evidence="2 3">
    <name type="scientific">Roseinatronobacter domitianus</name>
    <dbReference type="NCBI Taxonomy" id="2940293"/>
    <lineage>
        <taxon>Bacteria</taxon>
        <taxon>Pseudomonadati</taxon>
        <taxon>Pseudomonadota</taxon>
        <taxon>Alphaproteobacteria</taxon>
        <taxon>Rhodobacterales</taxon>
        <taxon>Paracoccaceae</taxon>
        <taxon>Roseinatronobacter</taxon>
    </lineage>
</organism>
<comment type="caution">
    <text evidence="2">The sequence shown here is derived from an EMBL/GenBank/DDBJ whole genome shotgun (WGS) entry which is preliminary data.</text>
</comment>
<evidence type="ECO:0000259" key="1">
    <source>
        <dbReference type="Pfam" id="PF02602"/>
    </source>
</evidence>
<sequence length="243" mass="25308">MGATLPTLLLTRPRDSAEYFATAANWPGRVVISPILKVVLRDITPPAPGCAVIVTSQHAVRALAAVTARRDWPMWCVGPGSQAAAQAAGFSDLRAGGGTADKLFTQLCAERPEQDLVHLCGAHVTGDLAGRLNAAGLRAQAVVCYDQLAQKLSDAARACLMAPGQVVLPVFSPRSAALLAQAWRDLPDPQAQIYAVAISDAAAAGLAGVPLSGLWIAKTPDHTGMLNAVALLQATLEPDQNPR</sequence>
<protein>
    <submittedName>
        <fullName evidence="2">Uroporphyrinogen-III synthase</fullName>
        <ecNumber evidence="2">4.2.1.75</ecNumber>
    </submittedName>
</protein>
<dbReference type="EC" id="4.2.1.75" evidence="2"/>
<dbReference type="Gene3D" id="3.40.50.10090">
    <property type="match status" value="1"/>
</dbReference>
<proteinExistence type="predicted"/>
<reference evidence="2 3" key="1">
    <citation type="submission" date="2022-05" db="EMBL/GenBank/DDBJ databases">
        <title>Seasonal and diel survey of microbial diversity of the Tyrrhenian coast.</title>
        <authorList>
            <person name="Gattoni G."/>
            <person name="Corral P."/>
        </authorList>
    </citation>
    <scope>NUCLEOTIDE SEQUENCE [LARGE SCALE GENOMIC DNA]</scope>
    <source>
        <strain evidence="2 3">V10</strain>
    </source>
</reference>
<dbReference type="Pfam" id="PF02602">
    <property type="entry name" value="HEM4"/>
    <property type="match status" value="1"/>
</dbReference>